<dbReference type="AlphaFoldDB" id="S8DJH2"/>
<protein>
    <submittedName>
        <fullName evidence="1">Uncharacterized protein</fullName>
    </submittedName>
</protein>
<dbReference type="Proteomes" id="UP000015241">
    <property type="component" value="Unassembled WGS sequence"/>
</dbReference>
<dbReference type="Pfam" id="PF18759">
    <property type="entry name" value="Plavaka"/>
    <property type="match status" value="1"/>
</dbReference>
<gene>
    <name evidence="1" type="ORF">FOMPIDRAFT_1135707</name>
</gene>
<keyword evidence="2" id="KW-1185">Reference proteome</keyword>
<organism evidence="1 2">
    <name type="scientific">Fomitopsis schrenkii</name>
    <name type="common">Brown rot fungus</name>
    <dbReference type="NCBI Taxonomy" id="2126942"/>
    <lineage>
        <taxon>Eukaryota</taxon>
        <taxon>Fungi</taxon>
        <taxon>Dikarya</taxon>
        <taxon>Basidiomycota</taxon>
        <taxon>Agaricomycotina</taxon>
        <taxon>Agaricomycetes</taxon>
        <taxon>Polyporales</taxon>
        <taxon>Fomitopsis</taxon>
    </lineage>
</organism>
<proteinExistence type="predicted"/>
<reference evidence="1 2" key="1">
    <citation type="journal article" date="2012" name="Science">
        <title>The Paleozoic origin of enzymatic lignin decomposition reconstructed from 31 fungal genomes.</title>
        <authorList>
            <person name="Floudas D."/>
            <person name="Binder M."/>
            <person name="Riley R."/>
            <person name="Barry K."/>
            <person name="Blanchette R.A."/>
            <person name="Henrissat B."/>
            <person name="Martinez A.T."/>
            <person name="Otillar R."/>
            <person name="Spatafora J.W."/>
            <person name="Yadav J.S."/>
            <person name="Aerts A."/>
            <person name="Benoit I."/>
            <person name="Boyd A."/>
            <person name="Carlson A."/>
            <person name="Copeland A."/>
            <person name="Coutinho P.M."/>
            <person name="de Vries R.P."/>
            <person name="Ferreira P."/>
            <person name="Findley K."/>
            <person name="Foster B."/>
            <person name="Gaskell J."/>
            <person name="Glotzer D."/>
            <person name="Gorecki P."/>
            <person name="Heitman J."/>
            <person name="Hesse C."/>
            <person name="Hori C."/>
            <person name="Igarashi K."/>
            <person name="Jurgens J.A."/>
            <person name="Kallen N."/>
            <person name="Kersten P."/>
            <person name="Kohler A."/>
            <person name="Kuees U."/>
            <person name="Kumar T.K.A."/>
            <person name="Kuo A."/>
            <person name="LaButti K."/>
            <person name="Larrondo L.F."/>
            <person name="Lindquist E."/>
            <person name="Ling A."/>
            <person name="Lombard V."/>
            <person name="Lucas S."/>
            <person name="Lundell T."/>
            <person name="Martin R."/>
            <person name="McLaughlin D.J."/>
            <person name="Morgenstern I."/>
            <person name="Morin E."/>
            <person name="Murat C."/>
            <person name="Nagy L.G."/>
            <person name="Nolan M."/>
            <person name="Ohm R.A."/>
            <person name="Patyshakuliyeva A."/>
            <person name="Rokas A."/>
            <person name="Ruiz-Duenas F.J."/>
            <person name="Sabat G."/>
            <person name="Salamov A."/>
            <person name="Samejima M."/>
            <person name="Schmutz J."/>
            <person name="Slot J.C."/>
            <person name="St John F."/>
            <person name="Stenlid J."/>
            <person name="Sun H."/>
            <person name="Sun S."/>
            <person name="Syed K."/>
            <person name="Tsang A."/>
            <person name="Wiebenga A."/>
            <person name="Young D."/>
            <person name="Pisabarro A."/>
            <person name="Eastwood D.C."/>
            <person name="Martin F."/>
            <person name="Cullen D."/>
            <person name="Grigoriev I.V."/>
            <person name="Hibbett D.S."/>
        </authorList>
    </citation>
    <scope>NUCLEOTIDE SEQUENCE</scope>
    <source>
        <strain evidence="2">FP-58527</strain>
    </source>
</reference>
<sequence>MRFADCADWALWADPEYAPILVVVPERHYADVDKTIRVYFDVHTGKWWWATQKEIEKTHPGATIIPLIISSDKTQLTTFGNKTAYPVYLTIGNLPKEIRRKPSRRGQILLAYLPTTSLEHMKNKAARRRAVANLFHACMKRILAPLEDAGTNGVLLTSADGKVRRCHPILAVYVGDYPEQILVTCRKTGDCPKCPALLAELGEAILPHGTHLRDIDNIYDTVLPARDEGPAAFTRACNEERMKPIVEPFWEHLPYVNIFAVITPDILHQLYQGVIKHVVSWLKAAYGTEEIDARCRRFPPNHHIRHFMKGITSLRRVTGKMHADICRILLGLIVGLPLRAGLSPVRVIRAVRALLDFLYLAQYPVHTTETLRSLDEALARFHANKAIFTELGIREQFNLPKLHALLHYAYSIALLGTTDNYDTQYFERLHIDLAKDAYPYRASNRKDEFRQMAVWLERKEKVQQHSKYIEWRRSGGPSFQRINPILAPPQVHSHVIMAKHPSVKGVSLETLIREYGATHFGAAFARFVVLQRDPHIRNRAQVERAVHSVILPFRSVAVYHKARFWIGDVEHFQPKANPLDVVYVRPERINKHGKPVPGRFDTVLVNMGTGSYLGVEGYRIGQVRLVFKVPRRPLQELLPHADEQDLPEHLAYIEWFSPFTHPDPNHGLYKVSRSFEGQQRLASVVEIKDIRRSCQLWPNFGPVAPREWLSSNVLELCPSFFVSAFSDLHAYQVIF</sequence>
<dbReference type="EMBL" id="KE504261">
    <property type="protein sequence ID" value="EPS93691.1"/>
    <property type="molecule type" value="Genomic_DNA"/>
</dbReference>
<evidence type="ECO:0000313" key="1">
    <source>
        <dbReference type="EMBL" id="EPS93691.1"/>
    </source>
</evidence>
<dbReference type="HOGENOM" id="CLU_006344_4_3_1"/>
<dbReference type="InParanoid" id="S8DJH2"/>
<name>S8DJH2_FOMSC</name>
<evidence type="ECO:0000313" key="2">
    <source>
        <dbReference type="Proteomes" id="UP000015241"/>
    </source>
</evidence>
<accession>S8DJH2</accession>
<dbReference type="InterPro" id="IPR041078">
    <property type="entry name" value="Plavaka"/>
</dbReference>
<dbReference type="OrthoDB" id="3232438at2759"/>
<dbReference type="eggNOG" id="ENOG502SHSB">
    <property type="taxonomic scope" value="Eukaryota"/>
</dbReference>